<evidence type="ECO:0000313" key="1">
    <source>
        <dbReference type="EMBL" id="VDP44439.1"/>
    </source>
</evidence>
<keyword evidence="2" id="KW-1185">Reference proteome</keyword>
<protein>
    <submittedName>
        <fullName evidence="1 3">Uncharacterized protein</fullName>
    </submittedName>
</protein>
<proteinExistence type="predicted"/>
<organism evidence="3">
    <name type="scientific">Schistosoma curassoni</name>
    <dbReference type="NCBI Taxonomy" id="6186"/>
    <lineage>
        <taxon>Eukaryota</taxon>
        <taxon>Metazoa</taxon>
        <taxon>Spiralia</taxon>
        <taxon>Lophotrochozoa</taxon>
        <taxon>Platyhelminthes</taxon>
        <taxon>Trematoda</taxon>
        <taxon>Digenea</taxon>
        <taxon>Strigeidida</taxon>
        <taxon>Schistosomatoidea</taxon>
        <taxon>Schistosomatidae</taxon>
        <taxon>Schistosoma</taxon>
    </lineage>
</organism>
<name>A0A183K8T1_9TREM</name>
<evidence type="ECO:0000313" key="2">
    <source>
        <dbReference type="Proteomes" id="UP000279833"/>
    </source>
</evidence>
<dbReference type="EMBL" id="UZAK01034396">
    <property type="protein sequence ID" value="VDP44439.1"/>
    <property type="molecule type" value="Genomic_DNA"/>
</dbReference>
<accession>A0A183K8T1</accession>
<dbReference type="AlphaFoldDB" id="A0A183K8T1"/>
<dbReference type="Proteomes" id="UP000279833">
    <property type="component" value="Unassembled WGS sequence"/>
</dbReference>
<reference evidence="1 2" key="2">
    <citation type="submission" date="2018-11" db="EMBL/GenBank/DDBJ databases">
        <authorList>
            <consortium name="Pathogen Informatics"/>
        </authorList>
    </citation>
    <scope>NUCLEOTIDE SEQUENCE [LARGE SCALE GENOMIC DNA]</scope>
    <source>
        <strain evidence="1">Dakar</strain>
        <strain evidence="2">Dakar, Senegal</strain>
    </source>
</reference>
<dbReference type="WBParaSite" id="SCUD_0001141101-mRNA-1">
    <property type="protein sequence ID" value="SCUD_0001141101-mRNA-1"/>
    <property type="gene ID" value="SCUD_0001141101"/>
</dbReference>
<sequence>MYLYSRFIVHSETRTQYRLFQTQSSYPLTYHVLIATCLCNRVKLKFT</sequence>
<reference evidence="3" key="1">
    <citation type="submission" date="2016-06" db="UniProtKB">
        <authorList>
            <consortium name="WormBaseParasite"/>
        </authorList>
    </citation>
    <scope>IDENTIFICATION</scope>
</reference>
<evidence type="ECO:0000313" key="3">
    <source>
        <dbReference type="WBParaSite" id="SCUD_0001141101-mRNA-1"/>
    </source>
</evidence>
<gene>
    <name evidence="1" type="ORF">SCUD_LOCUS11411</name>
</gene>